<sequence>MASIMNTKVDPKPASRTRGSQAQSGPDTLLLDDQLCFALHSTVLAMNKLYRKLLARLELTYPQYLVMMVLWERDGVSLSDIGKRLFLDSATLTPLLKRMESAGLLKRVRAEDDERHIVITLTPAGRALRAKATQVPTEVGCALACPVEELAQLKQQLESLRDRMAGYVE</sequence>
<dbReference type="InterPro" id="IPR055166">
    <property type="entry name" value="Transc_reg_Sar_Rot_HTH"/>
</dbReference>
<keyword evidence="3" id="KW-0805">Transcription regulation</keyword>
<dbReference type="RefSeq" id="WP_256985754.1">
    <property type="nucleotide sequence ID" value="NZ_NEVL01000003.1"/>
</dbReference>
<dbReference type="InterPro" id="IPR039422">
    <property type="entry name" value="MarR/SlyA-like"/>
</dbReference>
<dbReference type="EMBL" id="NEVR01000005">
    <property type="protein sequence ID" value="OZI58035.1"/>
    <property type="molecule type" value="Genomic_DNA"/>
</dbReference>
<dbReference type="Pfam" id="PF22381">
    <property type="entry name" value="Staph_reg_Sar_Rot"/>
    <property type="match status" value="1"/>
</dbReference>
<evidence type="ECO:0000259" key="7">
    <source>
        <dbReference type="PROSITE" id="PS50995"/>
    </source>
</evidence>
<evidence type="ECO:0000256" key="1">
    <source>
        <dbReference type="ARBA" id="ARBA00004496"/>
    </source>
</evidence>
<evidence type="ECO:0000256" key="4">
    <source>
        <dbReference type="ARBA" id="ARBA00023125"/>
    </source>
</evidence>
<dbReference type="PANTHER" id="PTHR33164:SF5">
    <property type="entry name" value="ORGANIC HYDROPEROXIDE RESISTANCE TRANSCRIPTIONAL REGULATOR"/>
    <property type="match status" value="1"/>
</dbReference>
<name>A0ABX4EUW8_9BORD</name>
<dbReference type="InterPro" id="IPR036388">
    <property type="entry name" value="WH-like_DNA-bd_sf"/>
</dbReference>
<keyword evidence="4" id="KW-0238">DNA-binding</keyword>
<dbReference type="PANTHER" id="PTHR33164">
    <property type="entry name" value="TRANSCRIPTIONAL REGULATOR, MARR FAMILY"/>
    <property type="match status" value="1"/>
</dbReference>
<dbReference type="InterPro" id="IPR000835">
    <property type="entry name" value="HTH_MarR-typ"/>
</dbReference>
<evidence type="ECO:0000256" key="5">
    <source>
        <dbReference type="ARBA" id="ARBA00023163"/>
    </source>
</evidence>
<dbReference type="Proteomes" id="UP000216354">
    <property type="component" value="Unassembled WGS sequence"/>
</dbReference>
<gene>
    <name evidence="8" type="ORF">CAL27_21895</name>
</gene>
<dbReference type="InterPro" id="IPR036390">
    <property type="entry name" value="WH_DNA-bd_sf"/>
</dbReference>
<reference evidence="8 9" key="1">
    <citation type="submission" date="2017-05" db="EMBL/GenBank/DDBJ databases">
        <title>Complete and WGS of Bordetella genogroups.</title>
        <authorList>
            <person name="Spilker T."/>
            <person name="Lipuma J."/>
        </authorList>
    </citation>
    <scope>NUCLEOTIDE SEQUENCE [LARGE SCALE GENOMIC DNA]</scope>
    <source>
        <strain evidence="8 9">AU9795</strain>
    </source>
</reference>
<accession>A0ABX4EUW8</accession>
<dbReference type="Gene3D" id="1.10.10.10">
    <property type="entry name" value="Winged helix-like DNA-binding domain superfamily/Winged helix DNA-binding domain"/>
    <property type="match status" value="1"/>
</dbReference>
<evidence type="ECO:0000256" key="6">
    <source>
        <dbReference type="SAM" id="MobiDB-lite"/>
    </source>
</evidence>
<keyword evidence="9" id="KW-1185">Reference proteome</keyword>
<dbReference type="SUPFAM" id="SSF46785">
    <property type="entry name" value="Winged helix' DNA-binding domain"/>
    <property type="match status" value="1"/>
</dbReference>
<evidence type="ECO:0000313" key="9">
    <source>
        <dbReference type="Proteomes" id="UP000216354"/>
    </source>
</evidence>
<dbReference type="SMART" id="SM00347">
    <property type="entry name" value="HTH_MARR"/>
    <property type="match status" value="1"/>
</dbReference>
<feature type="domain" description="HTH marR-type" evidence="7">
    <location>
        <begin position="32"/>
        <end position="162"/>
    </location>
</feature>
<comment type="caution">
    <text evidence="8">The sequence shown here is derived from an EMBL/GenBank/DDBJ whole genome shotgun (WGS) entry which is preliminary data.</text>
</comment>
<feature type="region of interest" description="Disordered" evidence="6">
    <location>
        <begin position="1"/>
        <end position="25"/>
    </location>
</feature>
<evidence type="ECO:0000313" key="8">
    <source>
        <dbReference type="EMBL" id="OZI58035.1"/>
    </source>
</evidence>
<evidence type="ECO:0000256" key="3">
    <source>
        <dbReference type="ARBA" id="ARBA00023015"/>
    </source>
</evidence>
<comment type="subcellular location">
    <subcellularLocation>
        <location evidence="1">Cytoplasm</location>
    </subcellularLocation>
</comment>
<keyword evidence="5" id="KW-0804">Transcription</keyword>
<evidence type="ECO:0000256" key="2">
    <source>
        <dbReference type="ARBA" id="ARBA00022490"/>
    </source>
</evidence>
<dbReference type="PROSITE" id="PS50995">
    <property type="entry name" value="HTH_MARR_2"/>
    <property type="match status" value="1"/>
</dbReference>
<proteinExistence type="predicted"/>
<organism evidence="8 9">
    <name type="scientific">Bordetella genomosp. 1</name>
    <dbReference type="NCBI Taxonomy" id="1395607"/>
    <lineage>
        <taxon>Bacteria</taxon>
        <taxon>Pseudomonadati</taxon>
        <taxon>Pseudomonadota</taxon>
        <taxon>Betaproteobacteria</taxon>
        <taxon>Burkholderiales</taxon>
        <taxon>Alcaligenaceae</taxon>
        <taxon>Bordetella</taxon>
    </lineage>
</organism>
<dbReference type="PRINTS" id="PR00598">
    <property type="entry name" value="HTHMARR"/>
</dbReference>
<keyword evidence="2" id="KW-0963">Cytoplasm</keyword>
<protein>
    <submittedName>
        <fullName evidence="8">MarR family transcriptional regulator</fullName>
    </submittedName>
</protein>